<evidence type="ECO:0000256" key="1">
    <source>
        <dbReference type="ARBA" id="ARBA00022448"/>
    </source>
</evidence>
<dbReference type="InterPro" id="IPR050153">
    <property type="entry name" value="Metal_Ion_Import_ABC"/>
</dbReference>
<evidence type="ECO:0000259" key="4">
    <source>
        <dbReference type="PROSITE" id="PS50893"/>
    </source>
</evidence>
<dbReference type="SMART" id="SM00382">
    <property type="entry name" value="AAA"/>
    <property type="match status" value="2"/>
</dbReference>
<organism evidence="5 6">
    <name type="scientific">Paraflavisolibacter caeni</name>
    <dbReference type="NCBI Taxonomy" id="2982496"/>
    <lineage>
        <taxon>Bacteria</taxon>
        <taxon>Pseudomonadati</taxon>
        <taxon>Bacteroidota</taxon>
        <taxon>Chitinophagia</taxon>
        <taxon>Chitinophagales</taxon>
        <taxon>Chitinophagaceae</taxon>
        <taxon>Paraflavisolibacter</taxon>
    </lineage>
</organism>
<dbReference type="Proteomes" id="UP001155483">
    <property type="component" value="Unassembled WGS sequence"/>
</dbReference>
<dbReference type="RefSeq" id="WP_279296790.1">
    <property type="nucleotide sequence ID" value="NZ_JAOTIF010000005.1"/>
</dbReference>
<dbReference type="InterPro" id="IPR003439">
    <property type="entry name" value="ABC_transporter-like_ATP-bd"/>
</dbReference>
<protein>
    <submittedName>
        <fullName evidence="5">ATP-binding cassette domain-containing protein</fullName>
    </submittedName>
</protein>
<dbReference type="InterPro" id="IPR003593">
    <property type="entry name" value="AAA+_ATPase"/>
</dbReference>
<evidence type="ECO:0000256" key="2">
    <source>
        <dbReference type="ARBA" id="ARBA00022741"/>
    </source>
</evidence>
<dbReference type="InterPro" id="IPR027417">
    <property type="entry name" value="P-loop_NTPase"/>
</dbReference>
<dbReference type="GO" id="GO:0016887">
    <property type="term" value="F:ATP hydrolysis activity"/>
    <property type="evidence" value="ECO:0007669"/>
    <property type="project" value="InterPro"/>
</dbReference>
<dbReference type="AlphaFoldDB" id="A0A9X2XU97"/>
<gene>
    <name evidence="5" type="ORF">OCK74_09505</name>
</gene>
<dbReference type="EMBL" id="JAOTIF010000005">
    <property type="protein sequence ID" value="MCU7549349.1"/>
    <property type="molecule type" value="Genomic_DNA"/>
</dbReference>
<accession>A0A9X2XU97</accession>
<name>A0A9X2XU97_9BACT</name>
<comment type="caution">
    <text evidence="5">The sequence shown here is derived from an EMBL/GenBank/DDBJ whole genome shotgun (WGS) entry which is preliminary data.</text>
</comment>
<dbReference type="PROSITE" id="PS50893">
    <property type="entry name" value="ABC_TRANSPORTER_2"/>
    <property type="match status" value="2"/>
</dbReference>
<dbReference type="Pfam" id="PF00005">
    <property type="entry name" value="ABC_tran"/>
    <property type="match status" value="2"/>
</dbReference>
<dbReference type="GO" id="GO:0005524">
    <property type="term" value="F:ATP binding"/>
    <property type="evidence" value="ECO:0007669"/>
    <property type="project" value="UniProtKB-KW"/>
</dbReference>
<keyword evidence="1" id="KW-0813">Transport</keyword>
<evidence type="ECO:0000256" key="3">
    <source>
        <dbReference type="ARBA" id="ARBA00022840"/>
    </source>
</evidence>
<proteinExistence type="predicted"/>
<dbReference type="SUPFAM" id="SSF52540">
    <property type="entry name" value="P-loop containing nucleoside triphosphate hydrolases"/>
    <property type="match status" value="2"/>
</dbReference>
<reference evidence="5" key="2">
    <citation type="submission" date="2023-04" db="EMBL/GenBank/DDBJ databases">
        <title>Paracnuella aquatica gen. nov., sp. nov., a member of the family Chitinophagaceae isolated from a hot spring.</title>
        <authorList>
            <person name="Wang C."/>
        </authorList>
    </citation>
    <scope>NUCLEOTIDE SEQUENCE</scope>
    <source>
        <strain evidence="5">LB-8</strain>
    </source>
</reference>
<sequence>MTMIKAVELSVKLGSRCVINPVSFEVNEHEQWAVVGPSGSGKTTLLHALAGLQFHSGRIEMEKGIRVVMVEQQHKFKNLSNTSNFYYQQRFNSFDAEDTITVKEYLQPYVPFREELTSLLDLLGINNLWNRRLIQLSNGENKRLQLAKALLQQPGILLLDNPFTGLDVTARSSLEHILHKVAQHGIHIIIVTAQNAVPSFITNILVLNEQGNAKLYTAQEYNSLPQQEKQPVQIDIVLLQKLAGMDKVHEFENAVYMKNVRVQYGAKEILKNVSWQVKEGERWALSGPNGAGKSTLLSLITGDNPQAYANEIYLFDRKRGSGESIWDIKKRIGYVSTELHLYFPPSISVFKAIASGLFDTIGLFRQLNEAQISRVSEWIRLFGLQHISNRLLSHLSASEQRLTLLARALVKNPSLLILDEPAQGLDVEQARMFKAIVDQICTLTNKTLIYVTHLEEEIPACVNRFIRLEGN</sequence>
<evidence type="ECO:0000313" key="6">
    <source>
        <dbReference type="Proteomes" id="UP001155483"/>
    </source>
</evidence>
<reference evidence="5" key="1">
    <citation type="submission" date="2022-09" db="EMBL/GenBank/DDBJ databases">
        <authorList>
            <person name="Yuan C."/>
            <person name="Ke Z."/>
        </authorList>
    </citation>
    <scope>NUCLEOTIDE SEQUENCE</scope>
    <source>
        <strain evidence="5">LB-8</strain>
    </source>
</reference>
<dbReference type="Gene3D" id="3.40.50.300">
    <property type="entry name" value="P-loop containing nucleotide triphosphate hydrolases"/>
    <property type="match status" value="2"/>
</dbReference>
<keyword evidence="6" id="KW-1185">Reference proteome</keyword>
<feature type="domain" description="ABC transporter" evidence="4">
    <location>
        <begin position="255"/>
        <end position="470"/>
    </location>
</feature>
<dbReference type="PANTHER" id="PTHR42734">
    <property type="entry name" value="METAL TRANSPORT SYSTEM ATP-BINDING PROTEIN TM_0124-RELATED"/>
    <property type="match status" value="1"/>
</dbReference>
<keyword evidence="2" id="KW-0547">Nucleotide-binding</keyword>
<feature type="domain" description="ABC transporter" evidence="4">
    <location>
        <begin position="4"/>
        <end position="234"/>
    </location>
</feature>
<keyword evidence="3 5" id="KW-0067">ATP-binding</keyword>
<evidence type="ECO:0000313" key="5">
    <source>
        <dbReference type="EMBL" id="MCU7549349.1"/>
    </source>
</evidence>